<protein>
    <submittedName>
        <fullName evidence="2">Uncharacterized protein</fullName>
    </submittedName>
</protein>
<reference evidence="2" key="1">
    <citation type="journal article" date="2023" name="G3 (Bethesda)">
        <title>A reference genome for the long-term kleptoplast-retaining sea slug Elysia crispata morphotype clarki.</title>
        <authorList>
            <person name="Eastman K.E."/>
            <person name="Pendleton A.L."/>
            <person name="Shaikh M.A."/>
            <person name="Suttiyut T."/>
            <person name="Ogas R."/>
            <person name="Tomko P."/>
            <person name="Gavelis G."/>
            <person name="Widhalm J.R."/>
            <person name="Wisecaver J.H."/>
        </authorList>
    </citation>
    <scope>NUCLEOTIDE SEQUENCE</scope>
    <source>
        <strain evidence="2">ECLA1</strain>
    </source>
</reference>
<comment type="caution">
    <text evidence="2">The sequence shown here is derived from an EMBL/GenBank/DDBJ whole genome shotgun (WGS) entry which is preliminary data.</text>
</comment>
<keyword evidence="3" id="KW-1185">Reference proteome</keyword>
<dbReference type="Proteomes" id="UP001283361">
    <property type="component" value="Unassembled WGS sequence"/>
</dbReference>
<dbReference type="AlphaFoldDB" id="A0AAE0Y155"/>
<feature type="region of interest" description="Disordered" evidence="1">
    <location>
        <begin position="21"/>
        <end position="46"/>
    </location>
</feature>
<organism evidence="2 3">
    <name type="scientific">Elysia crispata</name>
    <name type="common">lettuce slug</name>
    <dbReference type="NCBI Taxonomy" id="231223"/>
    <lineage>
        <taxon>Eukaryota</taxon>
        <taxon>Metazoa</taxon>
        <taxon>Spiralia</taxon>
        <taxon>Lophotrochozoa</taxon>
        <taxon>Mollusca</taxon>
        <taxon>Gastropoda</taxon>
        <taxon>Heterobranchia</taxon>
        <taxon>Euthyneura</taxon>
        <taxon>Panpulmonata</taxon>
        <taxon>Sacoglossa</taxon>
        <taxon>Placobranchoidea</taxon>
        <taxon>Plakobranchidae</taxon>
        <taxon>Elysia</taxon>
    </lineage>
</organism>
<sequence>MRGSDLSDTWARRVRSTPAWAQGSRLGRISGNGSLQHGNGAAGDTHTKRQCLSSVTLLLTCTASPSATKNISSRLYDRIGFTGSDFSARERGQRFERFATELSACCNRSRESSIEIKNLSQESQINGRLETQHERSK</sequence>
<gene>
    <name evidence="2" type="ORF">RRG08_013551</name>
</gene>
<evidence type="ECO:0000256" key="1">
    <source>
        <dbReference type="SAM" id="MobiDB-lite"/>
    </source>
</evidence>
<evidence type="ECO:0000313" key="3">
    <source>
        <dbReference type="Proteomes" id="UP001283361"/>
    </source>
</evidence>
<dbReference type="EMBL" id="JAWDGP010007172">
    <property type="protein sequence ID" value="KAK3728831.1"/>
    <property type="molecule type" value="Genomic_DNA"/>
</dbReference>
<name>A0AAE0Y155_9GAST</name>
<proteinExistence type="predicted"/>
<evidence type="ECO:0000313" key="2">
    <source>
        <dbReference type="EMBL" id="KAK3728831.1"/>
    </source>
</evidence>
<accession>A0AAE0Y155</accession>